<dbReference type="OrthoDB" id="9778870at2"/>
<dbReference type="AlphaFoldDB" id="A0A1Q2SM39"/>
<dbReference type="InterPro" id="IPR003439">
    <property type="entry name" value="ABC_transporter-like_ATP-bd"/>
</dbReference>
<evidence type="ECO:0000313" key="7">
    <source>
        <dbReference type="Proteomes" id="UP000243679"/>
    </source>
</evidence>
<dbReference type="InterPro" id="IPR029439">
    <property type="entry name" value="Wzt_C"/>
</dbReference>
<dbReference type="PROSITE" id="PS50893">
    <property type="entry name" value="ABC_TRANSPORTER_2"/>
    <property type="match status" value="1"/>
</dbReference>
<keyword evidence="7" id="KW-1185">Reference proteome</keyword>
<evidence type="ECO:0000256" key="4">
    <source>
        <dbReference type="ARBA" id="ARBA00022840"/>
    </source>
</evidence>
<evidence type="ECO:0000313" key="6">
    <source>
        <dbReference type="EMBL" id="BAW80177.1"/>
    </source>
</evidence>
<dbReference type="Pfam" id="PF14524">
    <property type="entry name" value="Wzt_C"/>
    <property type="match status" value="1"/>
</dbReference>
<dbReference type="GO" id="GO:0016020">
    <property type="term" value="C:membrane"/>
    <property type="evidence" value="ECO:0007669"/>
    <property type="project" value="InterPro"/>
</dbReference>
<proteinExistence type="inferred from homology"/>
<dbReference type="CDD" id="cd10147">
    <property type="entry name" value="Wzt_C-like"/>
    <property type="match status" value="1"/>
</dbReference>
<dbReference type="Pfam" id="PF00005">
    <property type="entry name" value="ABC_tran"/>
    <property type="match status" value="1"/>
</dbReference>
<evidence type="ECO:0000256" key="2">
    <source>
        <dbReference type="ARBA" id="ARBA00022448"/>
    </source>
</evidence>
<keyword evidence="3" id="KW-0547">Nucleotide-binding</keyword>
<dbReference type="GO" id="GO:0005524">
    <property type="term" value="F:ATP binding"/>
    <property type="evidence" value="ECO:0007669"/>
    <property type="project" value="UniProtKB-KW"/>
</dbReference>
<dbReference type="InterPro" id="IPR027417">
    <property type="entry name" value="P-loop_NTPase"/>
</dbReference>
<keyword evidence="2" id="KW-0813">Transport</keyword>
<dbReference type="Proteomes" id="UP000243679">
    <property type="component" value="Chromosome"/>
</dbReference>
<dbReference type="Gene3D" id="2.70.50.60">
    <property type="entry name" value="abc- transporter (atp binding component) like domain"/>
    <property type="match status" value="1"/>
</dbReference>
<dbReference type="InterPro" id="IPR050683">
    <property type="entry name" value="Bact_Polysacc_Export_ATP-bd"/>
</dbReference>
<evidence type="ECO:0000256" key="3">
    <source>
        <dbReference type="ARBA" id="ARBA00022741"/>
    </source>
</evidence>
<comment type="similarity">
    <text evidence="1">Belongs to the ABC transporter superfamily.</text>
</comment>
<organism evidence="6 7">
    <name type="scientific">Candidatus Nitrosoglobus terrae</name>
    <dbReference type="NCBI Taxonomy" id="1630141"/>
    <lineage>
        <taxon>Bacteria</taxon>
        <taxon>Pseudomonadati</taxon>
        <taxon>Pseudomonadota</taxon>
        <taxon>Gammaproteobacteria</taxon>
        <taxon>Chromatiales</taxon>
        <taxon>Chromatiaceae</taxon>
        <taxon>Candidatus Nitrosoglobus</taxon>
    </lineage>
</organism>
<feature type="domain" description="ABC transporter" evidence="5">
    <location>
        <begin position="15"/>
        <end position="256"/>
    </location>
</feature>
<dbReference type="SUPFAM" id="SSF52540">
    <property type="entry name" value="P-loop containing nucleoside triphosphate hydrolases"/>
    <property type="match status" value="1"/>
</dbReference>
<keyword evidence="4 6" id="KW-0067">ATP-binding</keyword>
<sequence length="416" mass="46643">MTLPLIEAASEEILIDVANVSKCYHLYQRPQDRLLQSFLGRKKKLHREFWALLPLSLQVYRGESVAIIGRNGAGKSTLLQLIAGTLTPTAGEITVRGRVAALLQLGSGFNPEFTGRENVFLNGVILGFSRAEIERRFDEIAAFAEIGDFIEQPVKTYSSGMTMRLAFAVSTCLEPEVLIIDEALAVGDAVFQFKCRNRLQELITQGTTLLFVSHDMSAVKSFCKRAIYLENGQKKAEGESEHVAELYFMDVRSEQNRNTLEKNKNFNTAVEKKNDGGYGTSEGEILSARFLTTQHHYALFNYGDIIELEIICKFAPHITLPSLSAVIQASNLVGIGGQWFSIYPISSDNKIITLKIKFPAKFNEGKYFITLRLEDREDKKQFFILHKIPGALMFDVLPQPNSCLLGFYDVDLSCEQ</sequence>
<dbReference type="InterPro" id="IPR015860">
    <property type="entry name" value="ABC_transpr_TagH-like"/>
</dbReference>
<evidence type="ECO:0000256" key="1">
    <source>
        <dbReference type="ARBA" id="ARBA00005417"/>
    </source>
</evidence>
<dbReference type="SMART" id="SM00382">
    <property type="entry name" value="AAA"/>
    <property type="match status" value="1"/>
</dbReference>
<evidence type="ECO:0000259" key="5">
    <source>
        <dbReference type="PROSITE" id="PS50893"/>
    </source>
</evidence>
<dbReference type="GO" id="GO:0140359">
    <property type="term" value="F:ABC-type transporter activity"/>
    <property type="evidence" value="ECO:0007669"/>
    <property type="project" value="InterPro"/>
</dbReference>
<gene>
    <name evidence="6" type="ORF">TAO_0807</name>
</gene>
<dbReference type="Gene3D" id="3.40.50.300">
    <property type="entry name" value="P-loop containing nucleotide triphosphate hydrolases"/>
    <property type="match status" value="1"/>
</dbReference>
<dbReference type="KEGG" id="ntt:TAO_0807"/>
<accession>A0A1Q2SM39</accession>
<protein>
    <submittedName>
        <fullName evidence="6">ABC transporter ATP-binding protein</fullName>
    </submittedName>
</protein>
<name>A0A1Q2SM39_9GAMM</name>
<dbReference type="RefSeq" id="WP_096526751.1">
    <property type="nucleotide sequence ID" value="NZ_AP014836.1"/>
</dbReference>
<reference evidence="6 7" key="1">
    <citation type="journal article" date="2017" name="ISME J.">
        <title>An acid-tolerant ammonia-oxidizing ?-proteobacterium from soil.</title>
        <authorList>
            <person name="Hayatsu M."/>
            <person name="Tago K."/>
            <person name="Uchiyama I."/>
            <person name="Toyoda A."/>
            <person name="Wang Y."/>
            <person name="Shimomura Y."/>
            <person name="Okubo T."/>
            <person name="Kurisu F."/>
            <person name="Hirono Y."/>
            <person name="Nonaka K."/>
            <person name="Akiyama H."/>
            <person name="Itoh T."/>
            <person name="Takami H."/>
        </authorList>
    </citation>
    <scope>NUCLEOTIDE SEQUENCE [LARGE SCALE GENOMIC DNA]</scope>
    <source>
        <strain evidence="6 7">TAO100</strain>
    </source>
</reference>
<dbReference type="EMBL" id="AP014836">
    <property type="protein sequence ID" value="BAW80177.1"/>
    <property type="molecule type" value="Genomic_DNA"/>
</dbReference>
<dbReference type="PANTHER" id="PTHR46743">
    <property type="entry name" value="TEICHOIC ACIDS EXPORT ATP-BINDING PROTEIN TAGH"/>
    <property type="match status" value="1"/>
</dbReference>
<dbReference type="CDD" id="cd03220">
    <property type="entry name" value="ABC_KpsT_Wzt"/>
    <property type="match status" value="1"/>
</dbReference>
<dbReference type="GO" id="GO:0016887">
    <property type="term" value="F:ATP hydrolysis activity"/>
    <property type="evidence" value="ECO:0007669"/>
    <property type="project" value="InterPro"/>
</dbReference>
<dbReference type="PANTHER" id="PTHR46743:SF2">
    <property type="entry name" value="TEICHOIC ACIDS EXPORT ATP-BINDING PROTEIN TAGH"/>
    <property type="match status" value="1"/>
</dbReference>
<dbReference type="InterPro" id="IPR003593">
    <property type="entry name" value="AAA+_ATPase"/>
</dbReference>